<dbReference type="OrthoDB" id="5800589at2"/>
<name>A0A3N5Y546_9ALTE</name>
<dbReference type="InterPro" id="IPR001610">
    <property type="entry name" value="PAC"/>
</dbReference>
<gene>
    <name evidence="5" type="ORF">DRW07_02735</name>
</gene>
<dbReference type="Gene3D" id="3.30.450.20">
    <property type="entry name" value="PAS domain"/>
    <property type="match status" value="1"/>
</dbReference>
<evidence type="ECO:0000259" key="4">
    <source>
        <dbReference type="PROSITE" id="PS50112"/>
    </source>
</evidence>
<comment type="caution">
    <text evidence="5">The sequence shown here is derived from an EMBL/GenBank/DDBJ whole genome shotgun (WGS) entry which is preliminary data.</text>
</comment>
<dbReference type="NCBIfam" id="TIGR00229">
    <property type="entry name" value="sensory_box"/>
    <property type="match status" value="1"/>
</dbReference>
<dbReference type="EMBL" id="RPOK01000001">
    <property type="protein sequence ID" value="RPJ68343.1"/>
    <property type="molecule type" value="Genomic_DNA"/>
</dbReference>
<dbReference type="CDD" id="cd00130">
    <property type="entry name" value="PAS"/>
    <property type="match status" value="1"/>
</dbReference>
<evidence type="ECO:0000313" key="6">
    <source>
        <dbReference type="Proteomes" id="UP000275281"/>
    </source>
</evidence>
<sequence>MSMKDTLFQGPNLGSLFEIVLERSFEAILITDAEPENHKILYANDKFCQMTGYTREELYGKNPRILQGKRTSRRVIERLKAALASASPFIGATFNYNKLGEVYPVQWNVYPVLDEHQQPQYFVSIQQDLSELRNSLARLKSSSASFRHFLSELKSQGQSDSEQYRVAHQGLVENSKVLSRYVNRTVTEKKETEEFFDFDSNIQKASEHKPAKRAISAEHYIASIGEDNPSINELVGLAHSLASVIELESLTDISMSRRKELISDIQEIANALFFLEEFMDVSVALSELAVAMYHNVEKEYDIIISEAIKGLVIDLDTWISEVFVARSADNVHMLDDSIVGSCGQILVFCRIDDNEEEDDDELW</sequence>
<protein>
    <submittedName>
        <fullName evidence="5">PAS domain S-box protein</fullName>
    </submittedName>
</protein>
<accession>A0A3N5Y546</accession>
<keyword evidence="1" id="KW-0285">Flavoprotein</keyword>
<dbReference type="PROSITE" id="PS50112">
    <property type="entry name" value="PAS"/>
    <property type="match status" value="1"/>
</dbReference>
<dbReference type="SMART" id="SM00086">
    <property type="entry name" value="PAC"/>
    <property type="match status" value="1"/>
</dbReference>
<evidence type="ECO:0000256" key="1">
    <source>
        <dbReference type="ARBA" id="ARBA00022630"/>
    </source>
</evidence>
<keyword evidence="6" id="KW-1185">Reference proteome</keyword>
<evidence type="ECO:0000256" key="3">
    <source>
        <dbReference type="ARBA" id="ARBA00022991"/>
    </source>
</evidence>
<dbReference type="Proteomes" id="UP000275281">
    <property type="component" value="Unassembled WGS sequence"/>
</dbReference>
<dbReference type="SUPFAM" id="SSF55785">
    <property type="entry name" value="PYP-like sensor domain (PAS domain)"/>
    <property type="match status" value="1"/>
</dbReference>
<dbReference type="SMART" id="SM00091">
    <property type="entry name" value="PAS"/>
    <property type="match status" value="1"/>
</dbReference>
<reference evidence="5 6" key="1">
    <citation type="submission" date="2018-11" db="EMBL/GenBank/DDBJ databases">
        <authorList>
            <person name="Ye M.-Q."/>
            <person name="Du Z.-J."/>
        </authorList>
    </citation>
    <scope>NUCLEOTIDE SEQUENCE [LARGE SCALE GENOMIC DNA]</scope>
    <source>
        <strain evidence="5 6">U0105</strain>
    </source>
</reference>
<proteinExistence type="predicted"/>
<keyword evidence="2" id="KW-0288">FMN</keyword>
<evidence type="ECO:0000313" key="5">
    <source>
        <dbReference type="EMBL" id="RPJ68343.1"/>
    </source>
</evidence>
<dbReference type="AlphaFoldDB" id="A0A3N5Y546"/>
<dbReference type="InterPro" id="IPR000014">
    <property type="entry name" value="PAS"/>
</dbReference>
<dbReference type="InterPro" id="IPR035965">
    <property type="entry name" value="PAS-like_dom_sf"/>
</dbReference>
<dbReference type="PANTHER" id="PTHR47429">
    <property type="entry name" value="PROTEIN TWIN LOV 1"/>
    <property type="match status" value="1"/>
</dbReference>
<dbReference type="PANTHER" id="PTHR47429:SF2">
    <property type="entry name" value="PROTEIN TWIN LOV 1"/>
    <property type="match status" value="1"/>
</dbReference>
<organism evidence="5 6">
    <name type="scientific">Alteromonas sediminis</name>
    <dbReference type="NCBI Taxonomy" id="2259342"/>
    <lineage>
        <taxon>Bacteria</taxon>
        <taxon>Pseudomonadati</taxon>
        <taxon>Pseudomonadota</taxon>
        <taxon>Gammaproteobacteria</taxon>
        <taxon>Alteromonadales</taxon>
        <taxon>Alteromonadaceae</taxon>
        <taxon>Alteromonas/Salinimonas group</taxon>
        <taxon>Alteromonas</taxon>
    </lineage>
</organism>
<dbReference type="Pfam" id="PF13426">
    <property type="entry name" value="PAS_9"/>
    <property type="match status" value="1"/>
</dbReference>
<feature type="domain" description="PAS" evidence="4">
    <location>
        <begin position="13"/>
        <end position="62"/>
    </location>
</feature>
<keyword evidence="3" id="KW-0157">Chromophore</keyword>
<evidence type="ECO:0000256" key="2">
    <source>
        <dbReference type="ARBA" id="ARBA00022643"/>
    </source>
</evidence>